<dbReference type="RefSeq" id="WP_073284273.1">
    <property type="nucleotide sequence ID" value="NZ_FRCP01000007.1"/>
</dbReference>
<dbReference type="EMBL" id="FRCP01000007">
    <property type="protein sequence ID" value="SHM19575.1"/>
    <property type="molecule type" value="Genomic_DNA"/>
</dbReference>
<keyword evidence="2" id="KW-1185">Reference proteome</keyword>
<evidence type="ECO:0008006" key="3">
    <source>
        <dbReference type="Google" id="ProtNLM"/>
    </source>
</evidence>
<dbReference type="Proteomes" id="UP000184038">
    <property type="component" value="Unassembled WGS sequence"/>
</dbReference>
<evidence type="ECO:0000313" key="1">
    <source>
        <dbReference type="EMBL" id="SHM19575.1"/>
    </source>
</evidence>
<proteinExistence type="predicted"/>
<sequence>MEKILLFQSKEATNIRKIATPMHIKVVEVEVSQFKQTLGKLAGYDKEEEDIVYEGEAPEGSLMVFCDFTESHFNTMLQKMRAAKIPMTYKAVMTAVNRTWDVFHMYEEMEMERKAYENRK</sequence>
<gene>
    <name evidence="1" type="ORF">SAMN02746066_01111</name>
</gene>
<dbReference type="OrthoDB" id="1049518at2"/>
<dbReference type="InterPro" id="IPR016621">
    <property type="entry name" value="UCP014543"/>
</dbReference>
<dbReference type="STRING" id="1120996.SAMN02746066_01111"/>
<name>A0A1M7GTT9_9FIRM</name>
<evidence type="ECO:0000313" key="2">
    <source>
        <dbReference type="Proteomes" id="UP000184038"/>
    </source>
</evidence>
<protein>
    <recommendedName>
        <fullName evidence="3">DUF3783 domain-containing protein</fullName>
    </recommendedName>
</protein>
<dbReference type="Pfam" id="PF12646">
    <property type="entry name" value="DUF3783"/>
    <property type="match status" value="1"/>
</dbReference>
<accession>A0A1M7GTT9</accession>
<reference evidence="1 2" key="1">
    <citation type="submission" date="2016-11" db="EMBL/GenBank/DDBJ databases">
        <authorList>
            <person name="Jaros S."/>
            <person name="Januszkiewicz K."/>
            <person name="Wedrychowicz H."/>
        </authorList>
    </citation>
    <scope>NUCLEOTIDE SEQUENCE [LARGE SCALE GENOMIC DNA]</scope>
    <source>
        <strain evidence="1 2">DSM 15930</strain>
    </source>
</reference>
<dbReference type="AlphaFoldDB" id="A0A1M7GTT9"/>
<organism evidence="1 2">
    <name type="scientific">Anaerosporobacter mobilis DSM 15930</name>
    <dbReference type="NCBI Taxonomy" id="1120996"/>
    <lineage>
        <taxon>Bacteria</taxon>
        <taxon>Bacillati</taxon>
        <taxon>Bacillota</taxon>
        <taxon>Clostridia</taxon>
        <taxon>Lachnospirales</taxon>
        <taxon>Lachnospiraceae</taxon>
        <taxon>Anaerosporobacter</taxon>
    </lineage>
</organism>